<keyword evidence="2" id="KW-0472">Membrane</keyword>
<feature type="transmembrane region" description="Helical" evidence="2">
    <location>
        <begin position="143"/>
        <end position="165"/>
    </location>
</feature>
<name>A0A6G4XSW5_9ACTN</name>
<evidence type="ECO:0000313" key="4">
    <source>
        <dbReference type="Proteomes" id="UP000481109"/>
    </source>
</evidence>
<dbReference type="InterPro" id="IPR011047">
    <property type="entry name" value="Quinoprotein_ADH-like_sf"/>
</dbReference>
<dbReference type="SUPFAM" id="SSF50998">
    <property type="entry name" value="Quinoprotein alcohol dehydrogenase-like"/>
    <property type="match status" value="1"/>
</dbReference>
<feature type="transmembrane region" description="Helical" evidence="2">
    <location>
        <begin position="52"/>
        <end position="70"/>
    </location>
</feature>
<evidence type="ECO:0000313" key="3">
    <source>
        <dbReference type="EMBL" id="NGO80689.1"/>
    </source>
</evidence>
<dbReference type="AlphaFoldDB" id="A0A6G4XSW5"/>
<keyword evidence="2" id="KW-0812">Transmembrane</keyword>
<feature type="transmembrane region" description="Helical" evidence="2">
    <location>
        <begin position="105"/>
        <end position="123"/>
    </location>
</feature>
<dbReference type="EMBL" id="JAAKZW010000239">
    <property type="protein sequence ID" value="NGO80689.1"/>
    <property type="molecule type" value="Genomic_DNA"/>
</dbReference>
<evidence type="ECO:0000256" key="1">
    <source>
        <dbReference type="SAM" id="MobiDB-lite"/>
    </source>
</evidence>
<gene>
    <name evidence="3" type="ORF">G6045_34280</name>
</gene>
<dbReference type="RefSeq" id="WP_165336108.1">
    <property type="nucleotide sequence ID" value="NZ_JAAKZW010000239.1"/>
</dbReference>
<reference evidence="3 4" key="1">
    <citation type="submission" date="2020-02" db="EMBL/GenBank/DDBJ databases">
        <title>Whole-genome analyses of novel actinobacteria.</title>
        <authorList>
            <person name="Sahin N."/>
            <person name="Tokatli A."/>
        </authorList>
    </citation>
    <scope>NUCLEOTIDE SEQUENCE [LARGE SCALE GENOMIC DNA]</scope>
    <source>
        <strain evidence="3 4">YC504</strain>
    </source>
</reference>
<comment type="caution">
    <text evidence="3">The sequence shown here is derived from an EMBL/GenBank/DDBJ whole genome shotgun (WGS) entry which is preliminary data.</text>
</comment>
<organism evidence="3 4">
    <name type="scientific">Streptomyces mesophilus</name>
    <dbReference type="NCBI Taxonomy" id="1775132"/>
    <lineage>
        <taxon>Bacteria</taxon>
        <taxon>Bacillati</taxon>
        <taxon>Actinomycetota</taxon>
        <taxon>Actinomycetes</taxon>
        <taxon>Kitasatosporales</taxon>
        <taxon>Streptomycetaceae</taxon>
        <taxon>Streptomyces</taxon>
    </lineage>
</organism>
<feature type="transmembrane region" description="Helical" evidence="2">
    <location>
        <begin position="18"/>
        <end position="40"/>
    </location>
</feature>
<evidence type="ECO:0000256" key="2">
    <source>
        <dbReference type="SAM" id="Phobius"/>
    </source>
</evidence>
<dbReference type="InterPro" id="IPR015943">
    <property type="entry name" value="WD40/YVTN_repeat-like_dom_sf"/>
</dbReference>
<accession>A0A6G4XSW5</accession>
<dbReference type="Gene3D" id="2.130.10.10">
    <property type="entry name" value="YVTN repeat-like/Quinoprotein amine dehydrogenase"/>
    <property type="match status" value="1"/>
</dbReference>
<keyword evidence="2" id="KW-1133">Transmembrane helix</keyword>
<proteinExistence type="predicted"/>
<protein>
    <submittedName>
        <fullName evidence="3">PQQ-binding-like beta-propeller repeat protein</fullName>
    </submittedName>
</protein>
<feature type="compositionally biased region" description="Basic and acidic residues" evidence="1">
    <location>
        <begin position="188"/>
        <end position="198"/>
    </location>
</feature>
<feature type="region of interest" description="Disordered" evidence="1">
    <location>
        <begin position="176"/>
        <end position="198"/>
    </location>
</feature>
<dbReference type="Proteomes" id="UP000481109">
    <property type="component" value="Unassembled WGS sequence"/>
</dbReference>
<feature type="transmembrane region" description="Helical" evidence="2">
    <location>
        <begin position="77"/>
        <end position="93"/>
    </location>
</feature>
<sequence length="621" mass="65203">MAADNGHGRSARSGTASVWWALLPSAVLVLTGLAVFLPVPGDWSEGFGTAQWYARVFAAAAAALLLLHLGSPSGARAAGLCAAIGTVFGFLEYVDDEASGRAPAPLAACLCCLAAALLCLALLRRRSPWLRFDGPRSALRRRVRLLGAMLVVGVAAGGLVGAGALKLAYELRTEYGPEPPRTESGTVPDDRRDDGAHEGREAWPQALGRQAWQGDFDSPAGLGVCANGEIMNAPEQRFRGTLVAVDGAGAGSAVVGWDAATGAPRWRFTVHDPSGVERVAVSEGCAVMVIHGGWLSVIDAYDGSVRGRSQLPGLRMHSERALWRFITRTLDEGDPPRLVTVPEAELTYLSSPEFGVVAVDHESGGLVAGSDTRGSGCRYLVDHSSPRDTGKLVIGNCAEGKLSVIDLATPGFLGADGSRPLYTRSEVTVPPPLGCEAFSPDSRLGVDVEAASMLTATGTCGADRLWVGHVELRYGRREPVVWTELPGVGARVRVRPVAGLDRSSLLPAPDGITVVERDGDALRHGTLRLGKGEIAEVIEVDSAHPGAHESQLLVQTTSGRIHFLYQNYEEGADGLHRKGSSDAAREPCAGTRDLLVDRASGTVLATCTTAGGGTRVTALRD</sequence>
<keyword evidence="4" id="KW-1185">Reference proteome</keyword>